<dbReference type="AlphaFoldDB" id="A0AAW8TYC9"/>
<keyword evidence="2" id="KW-0808">Transferase</keyword>
<dbReference type="Proteomes" id="UP001256711">
    <property type="component" value="Unassembled WGS sequence"/>
</dbReference>
<dbReference type="Gene3D" id="3.90.550.10">
    <property type="entry name" value="Spore Coat Polysaccharide Biosynthesis Protein SpsA, Chain A"/>
    <property type="match status" value="1"/>
</dbReference>
<gene>
    <name evidence="4" type="ORF">P7H43_12265</name>
</gene>
<reference evidence="4" key="1">
    <citation type="submission" date="2023-03" db="EMBL/GenBank/DDBJ databases">
        <authorList>
            <person name="Shen W."/>
            <person name="Cai J."/>
        </authorList>
    </citation>
    <scope>NUCLEOTIDE SEQUENCE</scope>
    <source>
        <strain evidence="4">B226-2</strain>
    </source>
</reference>
<dbReference type="GO" id="GO:0016757">
    <property type="term" value="F:glycosyltransferase activity"/>
    <property type="evidence" value="ECO:0007669"/>
    <property type="project" value="UniProtKB-KW"/>
</dbReference>
<dbReference type="InterPro" id="IPR029044">
    <property type="entry name" value="Nucleotide-diphossugar_trans"/>
</dbReference>
<comment type="caution">
    <text evidence="4">The sequence shown here is derived from an EMBL/GenBank/DDBJ whole genome shotgun (WGS) entry which is preliminary data.</text>
</comment>
<protein>
    <submittedName>
        <fullName evidence="4">Glycosyltransferase family 2 protein</fullName>
    </submittedName>
</protein>
<dbReference type="CDD" id="cd00761">
    <property type="entry name" value="Glyco_tranf_GTA_type"/>
    <property type="match status" value="1"/>
</dbReference>
<dbReference type="SUPFAM" id="SSF53448">
    <property type="entry name" value="Nucleotide-diphospho-sugar transferases"/>
    <property type="match status" value="1"/>
</dbReference>
<organism evidence="4 5">
    <name type="scientific">Enterococcus asini</name>
    <dbReference type="NCBI Taxonomy" id="57732"/>
    <lineage>
        <taxon>Bacteria</taxon>
        <taxon>Bacillati</taxon>
        <taxon>Bacillota</taxon>
        <taxon>Bacilli</taxon>
        <taxon>Lactobacillales</taxon>
        <taxon>Enterococcaceae</taxon>
        <taxon>Enterococcus</taxon>
    </lineage>
</organism>
<dbReference type="EMBL" id="JARQBJ010000006">
    <property type="protein sequence ID" value="MDT2811256.1"/>
    <property type="molecule type" value="Genomic_DNA"/>
</dbReference>
<feature type="domain" description="Glycosyltransferase 2-like" evidence="3">
    <location>
        <begin position="11"/>
        <end position="168"/>
    </location>
</feature>
<evidence type="ECO:0000313" key="5">
    <source>
        <dbReference type="Proteomes" id="UP001256711"/>
    </source>
</evidence>
<evidence type="ECO:0000256" key="1">
    <source>
        <dbReference type="ARBA" id="ARBA00022676"/>
    </source>
</evidence>
<evidence type="ECO:0000313" key="4">
    <source>
        <dbReference type="EMBL" id="MDT2811256.1"/>
    </source>
</evidence>
<keyword evidence="1" id="KW-0328">Glycosyltransferase</keyword>
<dbReference type="RefSeq" id="WP_270598510.1">
    <property type="nucleotide sequence ID" value="NZ_JAQESC010000009.1"/>
</dbReference>
<evidence type="ECO:0000259" key="3">
    <source>
        <dbReference type="Pfam" id="PF00535"/>
    </source>
</evidence>
<proteinExistence type="predicted"/>
<dbReference type="InterPro" id="IPR001173">
    <property type="entry name" value="Glyco_trans_2-like"/>
</dbReference>
<dbReference type="Pfam" id="PF00535">
    <property type="entry name" value="Glycos_transf_2"/>
    <property type="match status" value="1"/>
</dbReference>
<evidence type="ECO:0000256" key="2">
    <source>
        <dbReference type="ARBA" id="ARBA00022679"/>
    </source>
</evidence>
<dbReference type="PANTHER" id="PTHR22916">
    <property type="entry name" value="GLYCOSYLTRANSFERASE"/>
    <property type="match status" value="1"/>
</dbReference>
<dbReference type="PANTHER" id="PTHR22916:SF51">
    <property type="entry name" value="GLYCOSYLTRANSFERASE EPSH-RELATED"/>
    <property type="match status" value="1"/>
</dbReference>
<accession>A0AAW8TYC9</accession>
<sequence length="329" mass="38612">MKSKPNEIILSVIIPFFNPGNDLEKCLKSIQNQRFKSFEVLLINDGSTDKSNLIAERYQNSDCRYKYFSTNNRGVSAARNLGIEKARGTFITFIDADDYIDEKHFSVLVENIKDSELLVTGYSEVIDDEVVSEFSLPSRVITTKDEIIDLIINNEAVKGYACNKIFKKTLIREFNIRFDEKIFFGEDLLFSISYAQHCNKCQIISEAGYFYVQPSKKNRQFDFNRLRRRMTYTDAGLKVLAIAESYPEVNSYAIKERIGRDGAFCLYQASRIQMDSEEIEKYFRLFQPFVKWRWKIPNKNYYWIKQMISIYRFLILGKLNTMKYALIKI</sequence>
<name>A0AAW8TYC9_9ENTE</name>